<protein>
    <submittedName>
        <fullName evidence="1">Uncharacterized protein</fullName>
    </submittedName>
</protein>
<dbReference type="Proteomes" id="UP000018211">
    <property type="component" value="Unassembled WGS sequence"/>
</dbReference>
<reference evidence="1 2" key="1">
    <citation type="journal article" date="2013" name="ISME J.">
        <title>Comparative genomics of pathogenic lineages of Vibrio nigripulchritudo identifies virulence-associated traits.</title>
        <authorList>
            <person name="Goudenege D."/>
            <person name="Labreuche Y."/>
            <person name="Krin E."/>
            <person name="Ansquer D."/>
            <person name="Mangenot S."/>
            <person name="Calteau A."/>
            <person name="Medigue C."/>
            <person name="Mazel D."/>
            <person name="Polz M.F."/>
            <person name="Le Roux F."/>
        </authorList>
    </citation>
    <scope>NUCLEOTIDE SEQUENCE [LARGE SCALE GENOMIC DNA]</scope>
    <source>
        <strain evidence="1 2">SOn1</strain>
    </source>
</reference>
<comment type="caution">
    <text evidence="1">The sequence shown here is derived from an EMBL/GenBank/DDBJ whole genome shotgun (WGS) entry which is preliminary data.</text>
</comment>
<accession>A0AAV2VS10</accession>
<dbReference type="AlphaFoldDB" id="A0AAV2VS10"/>
<evidence type="ECO:0000313" key="1">
    <source>
        <dbReference type="EMBL" id="CCO47335.1"/>
    </source>
</evidence>
<evidence type="ECO:0000313" key="2">
    <source>
        <dbReference type="Proteomes" id="UP000018211"/>
    </source>
</evidence>
<proteinExistence type="predicted"/>
<dbReference type="EMBL" id="CAOF01000120">
    <property type="protein sequence ID" value="CCO47335.1"/>
    <property type="molecule type" value="Genomic_DNA"/>
</dbReference>
<gene>
    <name evidence="1" type="ORF">VIBNISOn1_30025</name>
</gene>
<organism evidence="1 2">
    <name type="scientific">Vibrio nigripulchritudo SOn1</name>
    <dbReference type="NCBI Taxonomy" id="1238450"/>
    <lineage>
        <taxon>Bacteria</taxon>
        <taxon>Pseudomonadati</taxon>
        <taxon>Pseudomonadota</taxon>
        <taxon>Gammaproteobacteria</taxon>
        <taxon>Vibrionales</taxon>
        <taxon>Vibrionaceae</taxon>
        <taxon>Vibrio</taxon>
    </lineage>
</organism>
<sequence>MAFPLITQDKKLQVLDWNGANLNLTLVQTSNSHCIELYFQPSKN</sequence>
<name>A0AAV2VS10_9VIBR</name>